<evidence type="ECO:0008006" key="8">
    <source>
        <dbReference type="Google" id="ProtNLM"/>
    </source>
</evidence>
<organism evidence="6 7">
    <name type="scientific">Oncorhynchus mykiss</name>
    <name type="common">Rainbow trout</name>
    <name type="synonym">Salmo gairdneri</name>
    <dbReference type="NCBI Taxonomy" id="8022"/>
    <lineage>
        <taxon>Eukaryota</taxon>
        <taxon>Metazoa</taxon>
        <taxon>Chordata</taxon>
        <taxon>Craniata</taxon>
        <taxon>Vertebrata</taxon>
        <taxon>Euteleostomi</taxon>
        <taxon>Actinopterygii</taxon>
        <taxon>Neopterygii</taxon>
        <taxon>Teleostei</taxon>
        <taxon>Protacanthopterygii</taxon>
        <taxon>Salmoniformes</taxon>
        <taxon>Salmonidae</taxon>
        <taxon>Salmoninae</taxon>
        <taxon>Oncorhynchus</taxon>
    </lineage>
</organism>
<dbReference type="Proteomes" id="UP000193380">
    <property type="component" value="Unassembled WGS sequence"/>
</dbReference>
<evidence type="ECO:0000259" key="5">
    <source>
        <dbReference type="PROSITE" id="PS51041"/>
    </source>
</evidence>
<feature type="chain" id="PRO_5001595006" description="ZP domain-containing protein" evidence="3">
    <location>
        <begin position="20"/>
        <end position="639"/>
    </location>
</feature>
<feature type="signal peptide" evidence="3">
    <location>
        <begin position="1"/>
        <end position="19"/>
    </location>
</feature>
<dbReference type="PROSITE" id="PS51041">
    <property type="entry name" value="EMI"/>
    <property type="match status" value="1"/>
</dbReference>
<dbReference type="InterPro" id="IPR011489">
    <property type="entry name" value="EMI_domain"/>
</dbReference>
<gene>
    <name evidence="6" type="ORF">GSONMT00075317001</name>
</gene>
<feature type="domain" description="EMI" evidence="5">
    <location>
        <begin position="33"/>
        <end position="106"/>
    </location>
</feature>
<evidence type="ECO:0000256" key="2">
    <source>
        <dbReference type="ARBA" id="ARBA00023157"/>
    </source>
</evidence>
<dbReference type="InterPro" id="IPR001507">
    <property type="entry name" value="ZP_dom"/>
</dbReference>
<evidence type="ECO:0000256" key="1">
    <source>
        <dbReference type="ARBA" id="ARBA00022729"/>
    </source>
</evidence>
<dbReference type="Gene3D" id="2.60.40.3210">
    <property type="entry name" value="Zona pellucida, ZP-N domain"/>
    <property type="match status" value="1"/>
</dbReference>
<dbReference type="EMBL" id="FR904543">
    <property type="protein sequence ID" value="CDQ66404.1"/>
    <property type="molecule type" value="Genomic_DNA"/>
</dbReference>
<dbReference type="STRING" id="8022.A0A060WMV7"/>
<dbReference type="PANTHER" id="PTHR11576:SF14">
    <property type="entry name" value="ZP DOMAIN-CONTAINING PROTEIN"/>
    <property type="match status" value="1"/>
</dbReference>
<evidence type="ECO:0000313" key="7">
    <source>
        <dbReference type="Proteomes" id="UP000193380"/>
    </source>
</evidence>
<accession>A0A060WMV7</accession>
<dbReference type="PaxDb" id="8022-A0A060WMV7"/>
<feature type="domain" description="ZP" evidence="4">
    <location>
        <begin position="439"/>
        <end position="639"/>
    </location>
</feature>
<sequence length="639" mass="70733">MSWMSFLCLATAFLDLCRGHNTLFEGYDLSMSSYHLCTRHESTVVSKVLSYKISYTVRRSCGDWLPWKMCEVTVYKKAYRTEYMNVIKDVLRCCDGYEQVGSYCALISKKCKKCSSVLWACPNTIRTSRHGDLYSLYSTVTENYIVNILHSGIRSWCFHVTVTAKIDYQRLISMDGGILNHTRLLHSVVTGALDSYDVSVYYIRSWPIWPFRTSSSLLISSPEILSLSNTTTKLHLLLIHIEEVTSVSVEATTTNRSMMLSSTHIHATTHNPVNASSNRSETSTAVTPLSTVLTSSRPEISTALTSWSNPAPITNLQASSVTGSSFCVSWMTGQSQSGFSFLVVLMEGSKVRGRWETGLSVWEVPLLKPGVLHNVTVISCPYGSQGASLLVKTAAQTLGATAHLTNVQFTDALLDPASQMYQNLSRSIMEEQYKAISVECRASAITVTVARDFLWSGHIGDSSLFLGTQECGVNGGNSSHVQLTVAWDECNTQLLYNSTHYTAQVILYNSMSSQLLPDDTTRVPTVWLKVPIMCTFRRSIIISSGYSTAGYDMINDAVMGSGTFYVTFQLLNGMSPLPQNYSLSPEEDVVVEVSVDSTVGWLHGRVNLVALKIEKDGRSLVICVNNSKVTFYCPAMQFV</sequence>
<dbReference type="SUPFAM" id="SSF49265">
    <property type="entry name" value="Fibronectin type III"/>
    <property type="match status" value="1"/>
</dbReference>
<keyword evidence="1 3" id="KW-0732">Signal</keyword>
<dbReference type="InterPro" id="IPR036116">
    <property type="entry name" value="FN3_sf"/>
</dbReference>
<proteinExistence type="predicted"/>
<evidence type="ECO:0000256" key="3">
    <source>
        <dbReference type="SAM" id="SignalP"/>
    </source>
</evidence>
<reference evidence="6" key="1">
    <citation type="journal article" date="2014" name="Nat. Commun.">
        <title>The rainbow trout genome provides novel insights into evolution after whole-genome duplication in vertebrates.</title>
        <authorList>
            <person name="Berthelot C."/>
            <person name="Brunet F."/>
            <person name="Chalopin D."/>
            <person name="Juanchich A."/>
            <person name="Bernard M."/>
            <person name="Noel B."/>
            <person name="Bento P."/>
            <person name="Da Silva C."/>
            <person name="Labadie K."/>
            <person name="Alberti A."/>
            <person name="Aury J.M."/>
            <person name="Louis A."/>
            <person name="Dehais P."/>
            <person name="Bardou P."/>
            <person name="Montfort J."/>
            <person name="Klopp C."/>
            <person name="Cabau C."/>
            <person name="Gaspin C."/>
            <person name="Thorgaard G.H."/>
            <person name="Boussaha M."/>
            <person name="Quillet E."/>
            <person name="Guyomard R."/>
            <person name="Galiana D."/>
            <person name="Bobe J."/>
            <person name="Volff J.N."/>
            <person name="Genet C."/>
            <person name="Wincker P."/>
            <person name="Jaillon O."/>
            <person name="Roest Crollius H."/>
            <person name="Guiguen Y."/>
        </authorList>
    </citation>
    <scope>NUCLEOTIDE SEQUENCE [LARGE SCALE GENOMIC DNA]</scope>
</reference>
<protein>
    <recommendedName>
        <fullName evidence="8">ZP domain-containing protein</fullName>
    </recommendedName>
</protein>
<evidence type="ECO:0000259" key="4">
    <source>
        <dbReference type="PROSITE" id="PS51034"/>
    </source>
</evidence>
<keyword evidence="2" id="KW-1015">Disulfide bond</keyword>
<reference evidence="6" key="2">
    <citation type="submission" date="2014-03" db="EMBL/GenBank/DDBJ databases">
        <authorList>
            <person name="Genoscope - CEA"/>
        </authorList>
    </citation>
    <scope>NUCLEOTIDE SEQUENCE</scope>
</reference>
<dbReference type="PANTHER" id="PTHR11576">
    <property type="entry name" value="ZONA PELLUCIDA SPERM-BINDING PROTEIN 3"/>
    <property type="match status" value="1"/>
</dbReference>
<name>A0A060WMV7_ONCMY</name>
<dbReference type="AlphaFoldDB" id="A0A060WMV7"/>
<dbReference type="PROSITE" id="PS51034">
    <property type="entry name" value="ZP_2"/>
    <property type="match status" value="1"/>
</dbReference>
<evidence type="ECO:0000313" key="6">
    <source>
        <dbReference type="EMBL" id="CDQ66404.1"/>
    </source>
</evidence>